<dbReference type="RefSeq" id="XP_024580150.1">
    <property type="nucleotide sequence ID" value="XM_024729810.1"/>
</dbReference>
<evidence type="ECO:0000256" key="2">
    <source>
        <dbReference type="SAM" id="SignalP"/>
    </source>
</evidence>
<evidence type="ECO:0000256" key="1">
    <source>
        <dbReference type="SAM" id="MobiDB-lite"/>
    </source>
</evidence>
<accession>A0A0P1AQV6</accession>
<dbReference type="AlphaFoldDB" id="A0A0P1AQV6"/>
<dbReference type="InterPro" id="IPR055915">
    <property type="entry name" value="DUF7492"/>
</dbReference>
<feature type="compositionally biased region" description="Polar residues" evidence="1">
    <location>
        <begin position="316"/>
        <end position="327"/>
    </location>
</feature>
<dbReference type="Proteomes" id="UP000054928">
    <property type="component" value="Unassembled WGS sequence"/>
</dbReference>
<feature type="compositionally biased region" description="Low complexity" evidence="1">
    <location>
        <begin position="258"/>
        <end position="283"/>
    </location>
</feature>
<proteinExistence type="predicted"/>
<dbReference type="PANTHER" id="PTHR36493">
    <property type="entry name" value="NEUROBLAST DIFFERENTIATION-ASSOCIATED PROTEIN AHNAK-LIKE PROTEIN"/>
    <property type="match status" value="1"/>
</dbReference>
<reference evidence="5" key="1">
    <citation type="submission" date="2014-09" db="EMBL/GenBank/DDBJ databases">
        <authorList>
            <person name="Sharma Rahul"/>
            <person name="Thines Marco"/>
        </authorList>
    </citation>
    <scope>NUCLEOTIDE SEQUENCE [LARGE SCALE GENOMIC DNA]</scope>
</reference>
<evidence type="ECO:0000313" key="4">
    <source>
        <dbReference type="EMBL" id="CEG43781.1"/>
    </source>
</evidence>
<dbReference type="OrthoDB" id="64281at2759"/>
<keyword evidence="2" id="KW-0732">Signal</keyword>
<feature type="compositionally biased region" description="Acidic residues" evidence="1">
    <location>
        <begin position="376"/>
        <end position="401"/>
    </location>
</feature>
<feature type="compositionally biased region" description="Polar residues" evidence="1">
    <location>
        <begin position="353"/>
        <end position="364"/>
    </location>
</feature>
<feature type="region of interest" description="Disordered" evidence="1">
    <location>
        <begin position="250"/>
        <end position="288"/>
    </location>
</feature>
<feature type="compositionally biased region" description="Low complexity" evidence="1">
    <location>
        <begin position="402"/>
        <end position="413"/>
    </location>
</feature>
<keyword evidence="5" id="KW-1185">Reference proteome</keyword>
<feature type="region of interest" description="Disordered" evidence="1">
    <location>
        <begin position="305"/>
        <end position="413"/>
    </location>
</feature>
<evidence type="ECO:0000259" key="3">
    <source>
        <dbReference type="Pfam" id="PF24320"/>
    </source>
</evidence>
<feature type="compositionally biased region" description="Low complexity" evidence="1">
    <location>
        <begin position="328"/>
        <end position="342"/>
    </location>
</feature>
<dbReference type="GeneID" id="36409128"/>
<dbReference type="Pfam" id="PF24320">
    <property type="entry name" value="DUF7492"/>
    <property type="match status" value="1"/>
</dbReference>
<feature type="domain" description="DUF7492" evidence="3">
    <location>
        <begin position="24"/>
        <end position="251"/>
    </location>
</feature>
<name>A0A0P1AQV6_PLAHL</name>
<dbReference type="EMBL" id="CCYD01000810">
    <property type="protein sequence ID" value="CEG43781.1"/>
    <property type="molecule type" value="Genomic_DNA"/>
</dbReference>
<protein>
    <recommendedName>
        <fullName evidence="3">DUF7492 domain-containing protein</fullName>
    </recommendedName>
</protein>
<organism evidence="4 5">
    <name type="scientific">Plasmopara halstedii</name>
    <name type="common">Downy mildew of sunflower</name>
    <dbReference type="NCBI Taxonomy" id="4781"/>
    <lineage>
        <taxon>Eukaryota</taxon>
        <taxon>Sar</taxon>
        <taxon>Stramenopiles</taxon>
        <taxon>Oomycota</taxon>
        <taxon>Peronosporomycetes</taxon>
        <taxon>Peronosporales</taxon>
        <taxon>Peronosporaceae</taxon>
        <taxon>Plasmopara</taxon>
    </lineage>
</organism>
<feature type="chain" id="PRO_5006058853" description="DUF7492 domain-containing protein" evidence="2">
    <location>
        <begin position="26"/>
        <end position="437"/>
    </location>
</feature>
<dbReference type="STRING" id="4781.A0A0P1AQV6"/>
<sequence length="437" mass="46183">MVFVVSSTIILVQFLLSTISLSTEAHSWIDCIDTDRAKLYDQSSSYIFGGAGGNGYCEGYGAGYPGRGDLAIGPGYTYKMLRNEVEAGAPVCQPVDPNTYSDWRKRISLKPGQTAFFSYLPNGHIVKDKKGVGTQHGVYWTGQPGTSLASTHDMKPEHLINGHTNDYDDGNCGETYDYNGKPSGRAGDGKPCIGSFSVPAGTAPGIYKMVWYWTFWLDNQDAYKDQNMAKGYFGAAYSTCFEIEVKSDGSNVNPTTVGPKAAAPDPASAPAGGPKPASGSTPAKGTVIGFPQKATLGMEMDDTEQDDDVVVPGTGATATEKQTNSPIGSSDTSDASDAYYADEGSDDDGASNAKFQSVNESSASMDRFSSMGSELWDIDEVGQIDEMASTDEDDAGSESDLDTSSSTSSMESAATSIQSVKQFAIIGFALLIGVTLL</sequence>
<feature type="signal peptide" evidence="2">
    <location>
        <begin position="1"/>
        <end position="25"/>
    </location>
</feature>
<dbReference type="PANTHER" id="PTHR36493:SF3">
    <property type="entry name" value="CHITIN-BINDING TYPE-4 DOMAIN-CONTAINING PROTEIN"/>
    <property type="match status" value="1"/>
</dbReference>
<evidence type="ECO:0000313" key="5">
    <source>
        <dbReference type="Proteomes" id="UP000054928"/>
    </source>
</evidence>